<comment type="caution">
    <text evidence="2">The sequence shown here is derived from an EMBL/GenBank/DDBJ whole genome shotgun (WGS) entry which is preliminary data.</text>
</comment>
<dbReference type="InterPro" id="IPR006171">
    <property type="entry name" value="TOPRIM_dom"/>
</dbReference>
<feature type="non-terminal residue" evidence="2">
    <location>
        <position position="80"/>
    </location>
</feature>
<dbReference type="Pfam" id="PF13362">
    <property type="entry name" value="Toprim_3"/>
    <property type="match status" value="1"/>
</dbReference>
<reference evidence="2 3" key="1">
    <citation type="submission" date="2019-09" db="EMBL/GenBank/DDBJ databases">
        <title>Taxonomic organization of the family Brucellaceae based on a phylogenomic approach.</title>
        <authorList>
            <person name="Leclercq S."/>
            <person name="Cloeckaert A."/>
            <person name="Zygmunt M.S."/>
        </authorList>
    </citation>
    <scope>NUCLEOTIDE SEQUENCE [LARGE SCALE GENOMIC DNA]</scope>
    <source>
        <strain evidence="2 3">LMG 3313</strain>
    </source>
</reference>
<evidence type="ECO:0000313" key="2">
    <source>
        <dbReference type="EMBL" id="KAB2748641.1"/>
    </source>
</evidence>
<feature type="domain" description="Toprim" evidence="1">
    <location>
        <begin position="5"/>
        <end position="42"/>
    </location>
</feature>
<dbReference type="RefSeq" id="WP_235918717.1">
    <property type="nucleotide sequence ID" value="NZ_WBWS01000147.1"/>
</dbReference>
<evidence type="ECO:0000259" key="1">
    <source>
        <dbReference type="Pfam" id="PF13362"/>
    </source>
</evidence>
<dbReference type="AlphaFoldDB" id="A0A6L3YXS2"/>
<feature type="non-terminal residue" evidence="2">
    <location>
        <position position="1"/>
    </location>
</feature>
<gene>
    <name evidence="2" type="ORF">F9L04_26445</name>
</gene>
<proteinExistence type="predicted"/>
<dbReference type="EMBL" id="WBWS01000147">
    <property type="protein sequence ID" value="KAB2748641.1"/>
    <property type="molecule type" value="Genomic_DNA"/>
</dbReference>
<dbReference type="Proteomes" id="UP000481876">
    <property type="component" value="Unassembled WGS sequence"/>
</dbReference>
<evidence type="ECO:0000313" key="3">
    <source>
        <dbReference type="Proteomes" id="UP000481876"/>
    </source>
</evidence>
<sequence>SPRMVLPHMPMMAALSAAHLAAILFPSTLRRLYVLRDRDPAGGTVKEVDSPPKQIVEVGFEAGVAERSEKGVEDVCDCGG</sequence>
<organism evidence="2 3">
    <name type="scientific">Brucella anthropi</name>
    <name type="common">Ochrobactrum anthropi</name>
    <dbReference type="NCBI Taxonomy" id="529"/>
    <lineage>
        <taxon>Bacteria</taxon>
        <taxon>Pseudomonadati</taxon>
        <taxon>Pseudomonadota</taxon>
        <taxon>Alphaproteobacteria</taxon>
        <taxon>Hyphomicrobiales</taxon>
        <taxon>Brucellaceae</taxon>
        <taxon>Brucella/Ochrobactrum group</taxon>
        <taxon>Brucella</taxon>
    </lineage>
</organism>
<name>A0A6L3YXS2_BRUAN</name>
<accession>A0A6L3YXS2</accession>
<protein>
    <submittedName>
        <fullName evidence="2">DNA primase</fullName>
    </submittedName>
</protein>